<evidence type="ECO:0000256" key="5">
    <source>
        <dbReference type="ARBA" id="ARBA00022989"/>
    </source>
</evidence>
<evidence type="ECO:0000313" key="10">
    <source>
        <dbReference type="Proteomes" id="UP000031563"/>
    </source>
</evidence>
<evidence type="ECO:0000313" key="9">
    <source>
        <dbReference type="EMBL" id="KKB40176.1"/>
    </source>
</evidence>
<dbReference type="EMBL" id="JWIR02000032">
    <property type="protein sequence ID" value="KKB40176.1"/>
    <property type="molecule type" value="Genomic_DNA"/>
</dbReference>
<feature type="transmembrane region" description="Helical" evidence="7">
    <location>
        <begin position="96"/>
        <end position="115"/>
    </location>
</feature>
<feature type="transmembrane region" description="Helical" evidence="7">
    <location>
        <begin position="272"/>
        <end position="291"/>
    </location>
</feature>
<dbReference type="AlphaFoldDB" id="A0A0F5I3T2"/>
<dbReference type="InterPro" id="IPR037185">
    <property type="entry name" value="EmrE-like"/>
</dbReference>
<comment type="similarity">
    <text evidence="2">Belongs to the EamA transporter family.</text>
</comment>
<feature type="transmembrane region" description="Helical" evidence="7">
    <location>
        <begin position="122"/>
        <end position="141"/>
    </location>
</feature>
<feature type="transmembrane region" description="Helical" evidence="7">
    <location>
        <begin position="214"/>
        <end position="234"/>
    </location>
</feature>
<dbReference type="RefSeq" id="WP_040047800.1">
    <property type="nucleotide sequence ID" value="NZ_JWIR02000032.1"/>
</dbReference>
<keyword evidence="3" id="KW-1003">Cell membrane</keyword>
<protein>
    <submittedName>
        <fullName evidence="9">Permease of the drug/metabolite transporter (DMT) superfamily</fullName>
    </submittedName>
</protein>
<feature type="transmembrane region" description="Helical" evidence="7">
    <location>
        <begin position="147"/>
        <end position="169"/>
    </location>
</feature>
<dbReference type="Proteomes" id="UP000031563">
    <property type="component" value="Unassembled WGS sequence"/>
</dbReference>
<dbReference type="STRING" id="1221996.QY95_01809"/>
<feature type="domain" description="EamA" evidence="8">
    <location>
        <begin position="150"/>
        <end position="286"/>
    </location>
</feature>
<evidence type="ECO:0000256" key="2">
    <source>
        <dbReference type="ARBA" id="ARBA00007362"/>
    </source>
</evidence>
<evidence type="ECO:0000256" key="1">
    <source>
        <dbReference type="ARBA" id="ARBA00004651"/>
    </source>
</evidence>
<feature type="transmembrane region" description="Helical" evidence="7">
    <location>
        <begin position="181"/>
        <end position="199"/>
    </location>
</feature>
<dbReference type="Pfam" id="PF00892">
    <property type="entry name" value="EamA"/>
    <property type="match status" value="2"/>
</dbReference>
<proteinExistence type="inferred from homology"/>
<feature type="domain" description="EamA" evidence="8">
    <location>
        <begin position="5"/>
        <end position="138"/>
    </location>
</feature>
<keyword evidence="10" id="KW-1185">Reference proteome</keyword>
<dbReference type="InterPro" id="IPR000620">
    <property type="entry name" value="EamA_dom"/>
</dbReference>
<evidence type="ECO:0000256" key="7">
    <source>
        <dbReference type="SAM" id="Phobius"/>
    </source>
</evidence>
<comment type="caution">
    <text evidence="9">The sequence shown here is derived from an EMBL/GenBank/DDBJ whole genome shotgun (WGS) entry which is preliminary data.</text>
</comment>
<dbReference type="PANTHER" id="PTHR32322">
    <property type="entry name" value="INNER MEMBRANE TRANSPORTER"/>
    <property type="match status" value="1"/>
</dbReference>
<keyword evidence="4 7" id="KW-0812">Transmembrane</keyword>
<gene>
    <name evidence="9" type="ORF">QY95_01809</name>
</gene>
<organism evidence="9 10">
    <name type="scientific">Bacillus thermotolerans</name>
    <name type="common">Quasibacillus thermotolerans</name>
    <dbReference type="NCBI Taxonomy" id="1221996"/>
    <lineage>
        <taxon>Bacteria</taxon>
        <taxon>Bacillati</taxon>
        <taxon>Bacillota</taxon>
        <taxon>Bacilli</taxon>
        <taxon>Bacillales</taxon>
        <taxon>Bacillaceae</taxon>
        <taxon>Bacillus</taxon>
    </lineage>
</organism>
<dbReference type="SUPFAM" id="SSF103481">
    <property type="entry name" value="Multidrug resistance efflux transporter EmrE"/>
    <property type="match status" value="2"/>
</dbReference>
<feature type="transmembrane region" description="Helical" evidence="7">
    <location>
        <begin position="38"/>
        <end position="55"/>
    </location>
</feature>
<feature type="transmembrane region" description="Helical" evidence="7">
    <location>
        <begin position="67"/>
        <end position="84"/>
    </location>
</feature>
<evidence type="ECO:0000256" key="3">
    <source>
        <dbReference type="ARBA" id="ARBA00022475"/>
    </source>
</evidence>
<dbReference type="OrthoDB" id="4529062at2"/>
<comment type="subcellular location">
    <subcellularLocation>
        <location evidence="1">Cell membrane</location>
        <topology evidence="1">Multi-pass membrane protein</topology>
    </subcellularLocation>
</comment>
<evidence type="ECO:0000259" key="8">
    <source>
        <dbReference type="Pfam" id="PF00892"/>
    </source>
</evidence>
<dbReference type="InterPro" id="IPR050638">
    <property type="entry name" value="AA-Vitamin_Transporters"/>
</dbReference>
<feature type="transmembrane region" description="Helical" evidence="7">
    <location>
        <begin position="7"/>
        <end position="32"/>
    </location>
</feature>
<reference evidence="9" key="1">
    <citation type="submission" date="2015-02" db="EMBL/GenBank/DDBJ databases">
        <title>Genome Assembly of Bacillaceae bacterium MTCC 8252.</title>
        <authorList>
            <person name="Verma A."/>
            <person name="Khatri I."/>
            <person name="Mual P."/>
            <person name="Subramanian S."/>
            <person name="Krishnamurthi S."/>
        </authorList>
    </citation>
    <scope>NUCLEOTIDE SEQUENCE [LARGE SCALE GENOMIC DNA]</scope>
    <source>
        <strain evidence="9">MTCC 8252</strain>
    </source>
</reference>
<dbReference type="GO" id="GO:0005886">
    <property type="term" value="C:plasma membrane"/>
    <property type="evidence" value="ECO:0007669"/>
    <property type="project" value="UniProtKB-SubCell"/>
</dbReference>
<name>A0A0F5I3T2_BACTR</name>
<evidence type="ECO:0000256" key="6">
    <source>
        <dbReference type="ARBA" id="ARBA00023136"/>
    </source>
</evidence>
<dbReference type="PANTHER" id="PTHR32322:SF18">
    <property type="entry name" value="S-ADENOSYLMETHIONINE_S-ADENOSYLHOMOCYSTEINE TRANSPORTER"/>
    <property type="match status" value="1"/>
</dbReference>
<accession>A0A0F5I3T2</accession>
<sequence length="312" mass="33709">MHNTKIYIVLISIMFIWGINVSAIKLLVGAFMPVTMTAFRIFVAALTVLLTLIVLKQVRKPQSKEWLYIIVGAFFSVVGHHYFLSEGLDKTSAANGGLILGLGPLLTAILSMILLKRKPTSIRLLGFLLGGTGVSFTVLAGGGGLNAASIGDIEVFLSILSQALSFIVIKKASETMDPRLLTGYMLLIGSVVLFLISLWREPGGLTSLANGTPLIWTVFLFSAMLATALGHMVYNYAIGQIGAAEASIFLNLNTFFSLLGASLFLGEKLMPAHFAGLLLIIPGVILGSGALEELALRRKRKRYQHHPSYKKT</sequence>
<feature type="transmembrane region" description="Helical" evidence="7">
    <location>
        <begin position="246"/>
        <end position="266"/>
    </location>
</feature>
<evidence type="ECO:0000256" key="4">
    <source>
        <dbReference type="ARBA" id="ARBA00022692"/>
    </source>
</evidence>
<keyword evidence="5 7" id="KW-1133">Transmembrane helix</keyword>
<keyword evidence="6 7" id="KW-0472">Membrane</keyword>